<evidence type="ECO:0000313" key="3">
    <source>
        <dbReference type="Proteomes" id="UP000631421"/>
    </source>
</evidence>
<sequence>MTSTAKNYAGQNLRGKSFKGQDLSEADFSGADLRGADFTDAILRGANFSKAETGLQKRWFIFQLVIAFFLSVFSGLFTAYTGVVTTLFPAPYNIEILRIVPSLVIIIIFCVAIIRQGFTATAFVMIAGALALLTFVFALLGTVALPILFGGVVVALALLILSWTFALSGTIAFIGALAGSCYGALASLFVEWFGAGSVSSALTGAVILASGTVLLSVYAARRAFKGDRKFDRLLKFIIGFTSIGGTSFRGADLTKANFTKAYLKSSDFRNSRKQATNLTRTIWNQAEKLDRSRLGTSILSNPEVRKLLVTGKPNQSKSYEGLNLRGANLDGVYLEGVNFKRAILSEASFCNANLEAVNFTEAQAIGTDFTGAQVTGACLEGWSYNHSTKLDDVE</sequence>
<evidence type="ECO:0000313" key="2">
    <source>
        <dbReference type="EMBL" id="MBD2150086.1"/>
    </source>
</evidence>
<dbReference type="Proteomes" id="UP000631421">
    <property type="component" value="Unassembled WGS sequence"/>
</dbReference>
<dbReference type="InterPro" id="IPR051082">
    <property type="entry name" value="Pentapeptide-BTB/POZ_domain"/>
</dbReference>
<proteinExistence type="predicted"/>
<dbReference type="PANTHER" id="PTHR14136:SF17">
    <property type="entry name" value="BTB_POZ DOMAIN-CONTAINING PROTEIN KCTD9"/>
    <property type="match status" value="1"/>
</dbReference>
<dbReference type="Gene3D" id="2.160.20.80">
    <property type="entry name" value="E3 ubiquitin-protein ligase SopA"/>
    <property type="match status" value="3"/>
</dbReference>
<feature type="transmembrane region" description="Helical" evidence="1">
    <location>
        <begin position="147"/>
        <end position="166"/>
    </location>
</feature>
<protein>
    <submittedName>
        <fullName evidence="2">Pentapeptide repeat-containing protein</fullName>
    </submittedName>
</protein>
<reference evidence="2 3" key="1">
    <citation type="journal article" date="2015" name="ISME J.">
        <title>Draft Genome Sequence of Streptomyces incarnatus NRRL8089, which Produces the Nucleoside Antibiotic Sinefungin.</title>
        <authorList>
            <person name="Oshima K."/>
            <person name="Hattori M."/>
            <person name="Shimizu H."/>
            <person name="Fukuda K."/>
            <person name="Nemoto M."/>
            <person name="Inagaki K."/>
            <person name="Tamura T."/>
        </authorList>
    </citation>
    <scope>NUCLEOTIDE SEQUENCE [LARGE SCALE GENOMIC DNA]</scope>
    <source>
        <strain evidence="2 3">FACHB-1277</strain>
    </source>
</reference>
<dbReference type="Pfam" id="PF00805">
    <property type="entry name" value="Pentapeptide"/>
    <property type="match status" value="3"/>
</dbReference>
<dbReference type="PANTHER" id="PTHR14136">
    <property type="entry name" value="BTB_POZ DOMAIN-CONTAINING PROTEIN KCTD9"/>
    <property type="match status" value="1"/>
</dbReference>
<dbReference type="SUPFAM" id="SSF141571">
    <property type="entry name" value="Pentapeptide repeat-like"/>
    <property type="match status" value="2"/>
</dbReference>
<accession>A0A926URW2</accession>
<feature type="transmembrane region" description="Helical" evidence="1">
    <location>
        <begin position="121"/>
        <end position="141"/>
    </location>
</feature>
<dbReference type="AlphaFoldDB" id="A0A926URW2"/>
<keyword evidence="1" id="KW-0812">Transmembrane</keyword>
<keyword evidence="1" id="KW-0472">Membrane</keyword>
<gene>
    <name evidence="2" type="ORF">H6F44_08120</name>
</gene>
<dbReference type="InterPro" id="IPR001646">
    <property type="entry name" value="5peptide_repeat"/>
</dbReference>
<feature type="transmembrane region" description="Helical" evidence="1">
    <location>
        <begin position="59"/>
        <end position="84"/>
    </location>
</feature>
<name>A0A926URW2_9CYAN</name>
<feature type="transmembrane region" description="Helical" evidence="1">
    <location>
        <begin position="96"/>
        <end position="114"/>
    </location>
</feature>
<keyword evidence="1" id="KW-1133">Transmembrane helix</keyword>
<feature type="transmembrane region" description="Helical" evidence="1">
    <location>
        <begin position="173"/>
        <end position="195"/>
    </location>
</feature>
<dbReference type="RefSeq" id="WP_190350455.1">
    <property type="nucleotide sequence ID" value="NZ_JACJPY010000019.1"/>
</dbReference>
<comment type="caution">
    <text evidence="2">The sequence shown here is derived from an EMBL/GenBank/DDBJ whole genome shotgun (WGS) entry which is preliminary data.</text>
</comment>
<dbReference type="EMBL" id="JACJPY010000019">
    <property type="protein sequence ID" value="MBD2150086.1"/>
    <property type="molecule type" value="Genomic_DNA"/>
</dbReference>
<feature type="transmembrane region" description="Helical" evidence="1">
    <location>
        <begin position="201"/>
        <end position="220"/>
    </location>
</feature>
<evidence type="ECO:0000256" key="1">
    <source>
        <dbReference type="SAM" id="Phobius"/>
    </source>
</evidence>
<organism evidence="2 3">
    <name type="scientific">Pseudanabaena cinerea FACHB-1277</name>
    <dbReference type="NCBI Taxonomy" id="2949581"/>
    <lineage>
        <taxon>Bacteria</taxon>
        <taxon>Bacillati</taxon>
        <taxon>Cyanobacteriota</taxon>
        <taxon>Cyanophyceae</taxon>
        <taxon>Pseudanabaenales</taxon>
        <taxon>Pseudanabaenaceae</taxon>
        <taxon>Pseudanabaena</taxon>
        <taxon>Pseudanabaena cinerea</taxon>
    </lineage>
</organism>
<keyword evidence="3" id="KW-1185">Reference proteome</keyword>